<keyword evidence="3" id="KW-1185">Reference proteome</keyword>
<gene>
    <name evidence="2" type="ORF">BN9_121670</name>
</gene>
<reference evidence="2 3" key="1">
    <citation type="submission" date="2012-05" db="EMBL/GenBank/DDBJ databases">
        <title>Recombination and specialization in a pathogen metapopulation.</title>
        <authorList>
            <person name="Gardiner A."/>
            <person name="Kemen E."/>
            <person name="Schultz-Larsen T."/>
            <person name="MacLean D."/>
            <person name="Van Oosterhout C."/>
            <person name="Jones J.D.G."/>
        </authorList>
    </citation>
    <scope>NUCLEOTIDE SEQUENCE [LARGE SCALE GENOMIC DNA]</scope>
    <source>
        <strain evidence="2 3">Ac Nc2</strain>
    </source>
</reference>
<dbReference type="InParanoid" id="A0A024GUM5"/>
<dbReference type="EMBL" id="CAIX01000496">
    <property type="protein sequence ID" value="CCI50431.1"/>
    <property type="molecule type" value="Genomic_DNA"/>
</dbReference>
<evidence type="ECO:0000313" key="2">
    <source>
        <dbReference type="EMBL" id="CCI50431.1"/>
    </source>
</evidence>
<dbReference type="Proteomes" id="UP000053237">
    <property type="component" value="Unassembled WGS sequence"/>
</dbReference>
<name>A0A024GUM5_9STRA</name>
<accession>A0A024GUM5</accession>
<dbReference type="OrthoDB" id="75376at2759"/>
<organism evidence="2 3">
    <name type="scientific">Albugo candida</name>
    <dbReference type="NCBI Taxonomy" id="65357"/>
    <lineage>
        <taxon>Eukaryota</taxon>
        <taxon>Sar</taxon>
        <taxon>Stramenopiles</taxon>
        <taxon>Oomycota</taxon>
        <taxon>Peronosporomycetes</taxon>
        <taxon>Albuginales</taxon>
        <taxon>Albuginaceae</taxon>
        <taxon>Albugo</taxon>
    </lineage>
</organism>
<sequence>MSTEKYFQSVKFLIQLTRKVLVLSCAVRTSQYIHRCVRLIREKLHQHSDDDDFQEKFINILLIWLQKEVLPGFSGSDSTKRIRIPFINVENSKEAFALNQKGKLDKVQYGLKAFLISLVIHKVVELAQILRLVLVPLFPRLRRASRDPPPCLACQLLAMTLVFQLFSEPPQHMMLDSQKMALFDEPMTKYQYRFLRSQVSACLMFPLVHLLCQISYQLEDNFLLRKREERGTLASITLFNLTSDSIVRDIIFHDTKEAREKHIYPVYHKKQWHTAVLLTHFFRAPNSPAEDANGQIQLLKMSRQQLKVKRKGTRKQATGSLKRKAVIEEPERHSKRMKTSLETLQSQGCPCKAERADNAEGEATSGFEINDNSRATEIFSCLIVARLLQKSTRLPDSKVLMLTGAASAKTKLEERYCVCGKDSSTNKCIGSGFLPYKKIDEVDSHNKSSAQDMSEIYEASMASLYVSIVGTQPRRVIGSVVVKVLRAMEEDCNFKMAARTNLRDGCDLTAVRLLCGIVSCPSGHAFMPPFVSSVASQLESLLTACTDYERHPTFFSRHFLQQLRRKIFIRLHLTTTICHSNQTSTTTHSRNRIIRVLYHLLGTFAVSHDYGVSLFYWIIDILCNMSVSMPYDEKIVREWICEKLTATANISFCQELIASLRVPHSLKEMIWSTFPHSERSITPLIVHEHRVDPWGCIPHIPHQSCDTSILASLSAIKPKVRRTYKCI</sequence>
<comment type="caution">
    <text evidence="2">The sequence shown here is derived from an EMBL/GenBank/DDBJ whole genome shotgun (WGS) entry which is preliminary data.</text>
</comment>
<evidence type="ECO:0000313" key="3">
    <source>
        <dbReference type="Proteomes" id="UP000053237"/>
    </source>
</evidence>
<dbReference type="STRING" id="65357.A0A024GUM5"/>
<proteinExistence type="predicted"/>
<evidence type="ECO:0000256" key="1">
    <source>
        <dbReference type="SAM" id="MobiDB-lite"/>
    </source>
</evidence>
<dbReference type="AlphaFoldDB" id="A0A024GUM5"/>
<protein>
    <submittedName>
        <fullName evidence="2">Uncharacterized protein</fullName>
    </submittedName>
</protein>
<feature type="region of interest" description="Disordered" evidence="1">
    <location>
        <begin position="309"/>
        <end position="341"/>
    </location>
</feature>